<evidence type="ECO:0000256" key="7">
    <source>
        <dbReference type="ARBA" id="ARBA00023172"/>
    </source>
</evidence>
<dbReference type="GO" id="GO:0000724">
    <property type="term" value="P:double-strand break repair via homologous recombination"/>
    <property type="evidence" value="ECO:0007669"/>
    <property type="project" value="TreeGrafter"/>
</dbReference>
<sequence>MLCANHVVVVVVVMEVVVKEMEVKVVVVMLVVVVVVVVVGMVVVGMVVVEVEEEVVLVEVEEEGGSSSGGGERNGGEGDGGDVGGGCGSGGGGDGGCGGGGGGGGCGGGGGDGGGGGGGGSGCGVEVVELDVEESVKEMAPLKALEAEYPILDPNFQAFCVSHGIFSVEDFLIHDLYELAAFAEQQPTSEKLKQGITQILSIIDTQHQPWLNGMELLDDALHNKHVLSTGCEGIDLLLGGGLREGQLTELVGPSSCGKTQVCLLAASNVATKHMGNVVYLDTGNSFSPQRIAQFVGHIAGRAFDEAGKRIFQRIMNGIVCHSVFDIFTMFNVLHRLVINFPSQLQKGGQVRLLIVDSISSLITPILGNSGSQGRALMISAGYMLKKLAHEHNVAVLVTNHTVGGERGIPKPALGQTWKSIPHVRLLLSGDHGNNVRSISVLRHPSMISLRMLLSRGFWQGCEVFDLEGTAWLLQFVLATLHEKLYLCPTPTRRKTDFLVYSLTFRSRCRCRHHHRHTTDYLALTTAAFIDIVVATTTPSPLEPPLYFITAATVTIMQPPLLIPLPPPTKPLSPPALHPSHHKRHSCHTLWCVWSQEDVYNNVRLENM</sequence>
<keyword evidence="7" id="KW-0233">DNA recombination</keyword>
<evidence type="ECO:0000256" key="5">
    <source>
        <dbReference type="ARBA" id="ARBA00022840"/>
    </source>
</evidence>
<organism evidence="14 15">
    <name type="scientific">Prunus armeniaca</name>
    <name type="common">Apricot</name>
    <name type="synonym">Armeniaca vulgaris</name>
    <dbReference type="NCBI Taxonomy" id="36596"/>
    <lineage>
        <taxon>Eukaryota</taxon>
        <taxon>Viridiplantae</taxon>
        <taxon>Streptophyta</taxon>
        <taxon>Embryophyta</taxon>
        <taxon>Tracheophyta</taxon>
        <taxon>Spermatophyta</taxon>
        <taxon>Magnoliopsida</taxon>
        <taxon>eudicotyledons</taxon>
        <taxon>Gunneridae</taxon>
        <taxon>Pentapetalae</taxon>
        <taxon>rosids</taxon>
        <taxon>fabids</taxon>
        <taxon>Rosales</taxon>
        <taxon>Rosaceae</taxon>
        <taxon>Amygdaloideae</taxon>
        <taxon>Amygdaleae</taxon>
        <taxon>Prunus</taxon>
    </lineage>
</organism>
<feature type="compositionally biased region" description="Gly residues" evidence="11">
    <location>
        <begin position="66"/>
        <end position="86"/>
    </location>
</feature>
<dbReference type="GO" id="GO:0003697">
    <property type="term" value="F:single-stranded DNA binding"/>
    <property type="evidence" value="ECO:0007669"/>
    <property type="project" value="TreeGrafter"/>
</dbReference>
<keyword evidence="3" id="KW-0547">Nucleotide-binding</keyword>
<dbReference type="PANTHER" id="PTHR46457">
    <property type="entry name" value="DNA REPAIR PROTEIN RAD51 HOMOLOG 4"/>
    <property type="match status" value="1"/>
</dbReference>
<dbReference type="InterPro" id="IPR003593">
    <property type="entry name" value="AAA+_ATPase"/>
</dbReference>
<keyword evidence="12" id="KW-1133">Transmembrane helix</keyword>
<dbReference type="SMART" id="SM00382">
    <property type="entry name" value="AAA"/>
    <property type="match status" value="1"/>
</dbReference>
<evidence type="ECO:0000256" key="10">
    <source>
        <dbReference type="ARBA" id="ARBA00056000"/>
    </source>
</evidence>
<dbReference type="GO" id="GO:0005657">
    <property type="term" value="C:replication fork"/>
    <property type="evidence" value="ECO:0007669"/>
    <property type="project" value="TreeGrafter"/>
</dbReference>
<dbReference type="CDD" id="cd19489">
    <property type="entry name" value="Rad51D"/>
    <property type="match status" value="1"/>
</dbReference>
<dbReference type="InterPro" id="IPR027417">
    <property type="entry name" value="P-loop_NTPase"/>
</dbReference>
<dbReference type="InterPro" id="IPR051988">
    <property type="entry name" value="HRR_RAD51_Paralog"/>
</dbReference>
<dbReference type="EMBL" id="CAEKDK010000006">
    <property type="protein sequence ID" value="CAB4282548.1"/>
    <property type="molecule type" value="Genomic_DNA"/>
</dbReference>
<keyword evidence="6" id="KW-0238">DNA-binding</keyword>
<feature type="domain" description="RecA family profile 1" evidence="13">
    <location>
        <begin position="223"/>
        <end position="401"/>
    </location>
</feature>
<dbReference type="FunFam" id="3.40.50.300:FF:001665">
    <property type="entry name" value="DNA repair protein RAD51 4"/>
    <property type="match status" value="1"/>
</dbReference>
<evidence type="ECO:0000256" key="9">
    <source>
        <dbReference type="ARBA" id="ARBA00023242"/>
    </source>
</evidence>
<dbReference type="GO" id="GO:0005524">
    <property type="term" value="F:ATP binding"/>
    <property type="evidence" value="ECO:0007669"/>
    <property type="project" value="UniProtKB-KW"/>
</dbReference>
<evidence type="ECO:0000313" key="14">
    <source>
        <dbReference type="EMBL" id="CAB4282548.1"/>
    </source>
</evidence>
<keyword evidence="12" id="KW-0812">Transmembrane</keyword>
<keyword evidence="5" id="KW-0067">ATP-binding</keyword>
<evidence type="ECO:0000256" key="6">
    <source>
        <dbReference type="ARBA" id="ARBA00023125"/>
    </source>
</evidence>
<dbReference type="Pfam" id="PF08423">
    <property type="entry name" value="Rad51"/>
    <property type="match status" value="1"/>
</dbReference>
<comment type="function">
    <text evidence="10">Involved in the homologous recombination repair (HRR) pathway of double-stranded DNA breaks arising during DNA replication or induced by DNA-damaging agents.</text>
</comment>
<evidence type="ECO:0000256" key="8">
    <source>
        <dbReference type="ARBA" id="ARBA00023204"/>
    </source>
</evidence>
<dbReference type="AlphaFoldDB" id="A0A6J5V9I9"/>
<name>A0A6J5V9I9_PRUAR</name>
<keyword evidence="9" id="KW-0539">Nucleus</keyword>
<keyword evidence="12" id="KW-0472">Membrane</keyword>
<protein>
    <recommendedName>
        <fullName evidence="13">RecA family profile 1 domain-containing protein</fullName>
    </recommendedName>
</protein>
<dbReference type="InterPro" id="IPR047323">
    <property type="entry name" value="Rad51D_C"/>
</dbReference>
<dbReference type="PANTHER" id="PTHR46457:SF1">
    <property type="entry name" value="DNA REPAIR PROTEIN RAD51 HOMOLOG 4"/>
    <property type="match status" value="1"/>
</dbReference>
<keyword evidence="8" id="KW-0234">DNA repair</keyword>
<dbReference type="SUPFAM" id="SSF52540">
    <property type="entry name" value="P-loop containing nucleoside triphosphate hydrolases"/>
    <property type="match status" value="1"/>
</dbReference>
<accession>A0A6J5V9I9</accession>
<evidence type="ECO:0000256" key="12">
    <source>
        <dbReference type="SAM" id="Phobius"/>
    </source>
</evidence>
<evidence type="ECO:0000313" key="15">
    <source>
        <dbReference type="Proteomes" id="UP000507222"/>
    </source>
</evidence>
<feature type="transmembrane region" description="Helical" evidence="12">
    <location>
        <begin position="25"/>
        <end position="49"/>
    </location>
</feature>
<keyword evidence="4" id="KW-0227">DNA damage</keyword>
<evidence type="ECO:0000259" key="13">
    <source>
        <dbReference type="PROSITE" id="PS50162"/>
    </source>
</evidence>
<feature type="region of interest" description="Disordered" evidence="11">
    <location>
        <begin position="60"/>
        <end position="86"/>
    </location>
</feature>
<gene>
    <name evidence="14" type="ORF">CURHAP_LOCUS36059</name>
</gene>
<dbReference type="InterPro" id="IPR020588">
    <property type="entry name" value="RecA_ATP-bd"/>
</dbReference>
<dbReference type="GO" id="GO:0007131">
    <property type="term" value="P:reciprocal meiotic recombination"/>
    <property type="evidence" value="ECO:0007669"/>
    <property type="project" value="TreeGrafter"/>
</dbReference>
<dbReference type="InterPro" id="IPR013632">
    <property type="entry name" value="Rad51_C"/>
</dbReference>
<proteinExistence type="inferred from homology"/>
<dbReference type="PROSITE" id="PS50162">
    <property type="entry name" value="RECA_2"/>
    <property type="match status" value="1"/>
</dbReference>
<evidence type="ECO:0000256" key="1">
    <source>
        <dbReference type="ARBA" id="ARBA00004123"/>
    </source>
</evidence>
<dbReference type="Gene3D" id="3.40.50.300">
    <property type="entry name" value="P-loop containing nucleotide triphosphate hydrolases"/>
    <property type="match status" value="1"/>
</dbReference>
<reference evidence="14 15" key="1">
    <citation type="submission" date="2020-05" db="EMBL/GenBank/DDBJ databases">
        <authorList>
            <person name="Campoy J."/>
            <person name="Schneeberger K."/>
            <person name="Spophaly S."/>
        </authorList>
    </citation>
    <scope>NUCLEOTIDE SEQUENCE [LARGE SCALE GENOMIC DNA]</scope>
    <source>
        <strain evidence="14">PruArmRojPasFocal</strain>
    </source>
</reference>
<dbReference type="GO" id="GO:0033063">
    <property type="term" value="C:Rad51B-Rad51C-Rad51D-XRCC2 complex"/>
    <property type="evidence" value="ECO:0007669"/>
    <property type="project" value="TreeGrafter"/>
</dbReference>
<evidence type="ECO:0000256" key="2">
    <source>
        <dbReference type="ARBA" id="ARBA00007095"/>
    </source>
</evidence>
<dbReference type="GO" id="GO:0140664">
    <property type="term" value="F:ATP-dependent DNA damage sensor activity"/>
    <property type="evidence" value="ECO:0007669"/>
    <property type="project" value="InterPro"/>
</dbReference>
<evidence type="ECO:0000256" key="4">
    <source>
        <dbReference type="ARBA" id="ARBA00022763"/>
    </source>
</evidence>
<comment type="similarity">
    <text evidence="2">Belongs to the RecA family. RAD51 subfamily.</text>
</comment>
<evidence type="ECO:0000256" key="3">
    <source>
        <dbReference type="ARBA" id="ARBA00022741"/>
    </source>
</evidence>
<dbReference type="Proteomes" id="UP000507222">
    <property type="component" value="Unassembled WGS sequence"/>
</dbReference>
<dbReference type="GO" id="GO:0042148">
    <property type="term" value="P:DNA strand invasion"/>
    <property type="evidence" value="ECO:0007669"/>
    <property type="project" value="TreeGrafter"/>
</dbReference>
<evidence type="ECO:0000256" key="11">
    <source>
        <dbReference type="SAM" id="MobiDB-lite"/>
    </source>
</evidence>
<dbReference type="GO" id="GO:0000723">
    <property type="term" value="P:telomere maintenance"/>
    <property type="evidence" value="ECO:0007669"/>
    <property type="project" value="TreeGrafter"/>
</dbReference>
<dbReference type="GO" id="GO:0005815">
    <property type="term" value="C:microtubule organizing center"/>
    <property type="evidence" value="ECO:0007669"/>
    <property type="project" value="TreeGrafter"/>
</dbReference>
<dbReference type="GO" id="GO:0000400">
    <property type="term" value="F:four-way junction DNA binding"/>
    <property type="evidence" value="ECO:0007669"/>
    <property type="project" value="TreeGrafter"/>
</dbReference>
<comment type="subcellular location">
    <subcellularLocation>
        <location evidence="1">Nucleus</location>
    </subcellularLocation>
</comment>